<evidence type="ECO:0000313" key="1">
    <source>
        <dbReference type="EMBL" id="MFM9330069.1"/>
    </source>
</evidence>
<evidence type="ECO:0000313" key="2">
    <source>
        <dbReference type="Proteomes" id="UP001631969"/>
    </source>
</evidence>
<dbReference type="EMBL" id="JBJURJ010000011">
    <property type="protein sequence ID" value="MFM9330069.1"/>
    <property type="molecule type" value="Genomic_DNA"/>
</dbReference>
<comment type="caution">
    <text evidence="1">The sequence shown here is derived from an EMBL/GenBank/DDBJ whole genome shotgun (WGS) entry which is preliminary data.</text>
</comment>
<organism evidence="1 2">
    <name type="scientific">Paenibacillus mesotrionivorans</name>
    <dbReference type="NCBI Taxonomy" id="3160968"/>
    <lineage>
        <taxon>Bacteria</taxon>
        <taxon>Bacillati</taxon>
        <taxon>Bacillota</taxon>
        <taxon>Bacilli</taxon>
        <taxon>Bacillales</taxon>
        <taxon>Paenibacillaceae</taxon>
        <taxon>Paenibacillus</taxon>
    </lineage>
</organism>
<keyword evidence="2" id="KW-1185">Reference proteome</keyword>
<name>A0ACC7P1C1_9BACL</name>
<dbReference type="Proteomes" id="UP001631969">
    <property type="component" value="Unassembled WGS sequence"/>
</dbReference>
<sequence length="200" mass="23105">MPDIVLQPLSPKLSEQALSRYIQTFLDQERMSVHAFMMLEKLRRNKGYRNSGYSLWDYYATDRKRRPYIISEQTFKSYTHKLEEILVYWDHRYMEAASPFARASGVCIANYKELAAHLEQCPPTLYLFDRDYQWSLVRTDESQNEMDWNCLQIGEIGSRLRPTRTTAAGEPAGKPQAIVAPPEGPASNLIPLLQSVPKIT</sequence>
<protein>
    <submittedName>
        <fullName evidence="1">Uncharacterized protein</fullName>
    </submittedName>
</protein>
<reference evidence="1" key="1">
    <citation type="submission" date="2024-12" db="EMBL/GenBank/DDBJ databases">
        <authorList>
            <person name="Wu N."/>
        </authorList>
    </citation>
    <scope>NUCLEOTIDE SEQUENCE</scope>
    <source>
        <strain evidence="1">P15</strain>
    </source>
</reference>
<gene>
    <name evidence="1" type="ORF">ACI1P1_17360</name>
</gene>
<proteinExistence type="predicted"/>
<accession>A0ACC7P1C1</accession>